<sequence length="120" mass="13839">MPRLKLAAAAVFKLVQQTERELELPTESTTFWTDSMIVMHSMLNSSKRFQTFFASGLATIHEAYRLEQWRYVDTNTSQQILYRAAFLSTNLGSWIDGYMALNLYALRKSNGHFLLKPNPT</sequence>
<name>A0A8S9YDT8_9TREM</name>
<dbReference type="PANTHER" id="PTHR47331">
    <property type="entry name" value="PHD-TYPE DOMAIN-CONTAINING PROTEIN"/>
    <property type="match status" value="1"/>
</dbReference>
<dbReference type="Proteomes" id="UP000822476">
    <property type="component" value="Unassembled WGS sequence"/>
</dbReference>
<dbReference type="EMBL" id="JTDE01009237">
    <property type="protein sequence ID" value="KAF7234499.1"/>
    <property type="molecule type" value="Genomic_DNA"/>
</dbReference>
<organism evidence="1 2">
    <name type="scientific">Paragonimus skrjabini miyazakii</name>
    <dbReference type="NCBI Taxonomy" id="59628"/>
    <lineage>
        <taxon>Eukaryota</taxon>
        <taxon>Metazoa</taxon>
        <taxon>Spiralia</taxon>
        <taxon>Lophotrochozoa</taxon>
        <taxon>Platyhelminthes</taxon>
        <taxon>Trematoda</taxon>
        <taxon>Digenea</taxon>
        <taxon>Plagiorchiida</taxon>
        <taxon>Troglotremata</taxon>
        <taxon>Troglotrematidae</taxon>
        <taxon>Paragonimus</taxon>
    </lineage>
</organism>
<accession>A0A8S9YDT8</accession>
<evidence type="ECO:0000313" key="1">
    <source>
        <dbReference type="EMBL" id="KAF7234499.1"/>
    </source>
</evidence>
<evidence type="ECO:0000313" key="2">
    <source>
        <dbReference type="Proteomes" id="UP000822476"/>
    </source>
</evidence>
<proteinExistence type="predicted"/>
<protein>
    <submittedName>
        <fullName evidence="1">Uncharacterized protein</fullName>
    </submittedName>
</protein>
<dbReference type="PANTHER" id="PTHR47331:SF1">
    <property type="entry name" value="GAG-LIKE PROTEIN"/>
    <property type="match status" value="1"/>
</dbReference>
<gene>
    <name evidence="1" type="ORF">EG68_11485</name>
</gene>
<dbReference type="AlphaFoldDB" id="A0A8S9YDT8"/>
<keyword evidence="2" id="KW-1185">Reference proteome</keyword>
<dbReference type="OrthoDB" id="6148539at2759"/>
<reference evidence="1" key="1">
    <citation type="submission" date="2019-07" db="EMBL/GenBank/DDBJ databases">
        <title>Annotation for the trematode Paragonimus miyazaki's.</title>
        <authorList>
            <person name="Choi Y.-J."/>
        </authorList>
    </citation>
    <scope>NUCLEOTIDE SEQUENCE</scope>
    <source>
        <strain evidence="1">Japan</strain>
    </source>
</reference>
<comment type="caution">
    <text evidence="1">The sequence shown here is derived from an EMBL/GenBank/DDBJ whole genome shotgun (WGS) entry which is preliminary data.</text>
</comment>